<reference evidence="5" key="1">
    <citation type="submission" date="2020-03" db="EMBL/GenBank/DDBJ databases">
        <authorList>
            <person name="Weist P."/>
        </authorList>
    </citation>
    <scope>NUCLEOTIDE SEQUENCE</scope>
</reference>
<keyword evidence="6" id="KW-1185">Reference proteome</keyword>
<feature type="domain" description="CABIT" evidence="4">
    <location>
        <begin position="698"/>
        <end position="970"/>
    </location>
</feature>
<feature type="region of interest" description="Disordered" evidence="3">
    <location>
        <begin position="187"/>
        <end position="208"/>
    </location>
</feature>
<evidence type="ECO:0000256" key="3">
    <source>
        <dbReference type="SAM" id="MobiDB-lite"/>
    </source>
</evidence>
<feature type="compositionally biased region" description="Low complexity" evidence="3">
    <location>
        <begin position="447"/>
        <end position="457"/>
    </location>
</feature>
<evidence type="ECO:0000256" key="2">
    <source>
        <dbReference type="ARBA" id="ARBA00022553"/>
    </source>
</evidence>
<dbReference type="SUPFAM" id="SSF47769">
    <property type="entry name" value="SAM/Pointed domain"/>
    <property type="match status" value="1"/>
</dbReference>
<feature type="compositionally biased region" description="Polar residues" evidence="3">
    <location>
        <begin position="1216"/>
        <end position="1226"/>
    </location>
</feature>
<evidence type="ECO:0000259" key="4">
    <source>
        <dbReference type="Pfam" id="PF12736"/>
    </source>
</evidence>
<name>A0A9N7Y796_PLEPL</name>
<comment type="similarity">
    <text evidence="1">Belongs to the GAREM family.</text>
</comment>
<feature type="region of interest" description="Disordered" evidence="3">
    <location>
        <begin position="539"/>
        <end position="559"/>
    </location>
</feature>
<organism evidence="5 6">
    <name type="scientific">Pleuronectes platessa</name>
    <name type="common">European plaice</name>
    <dbReference type="NCBI Taxonomy" id="8262"/>
    <lineage>
        <taxon>Eukaryota</taxon>
        <taxon>Metazoa</taxon>
        <taxon>Chordata</taxon>
        <taxon>Craniata</taxon>
        <taxon>Vertebrata</taxon>
        <taxon>Euteleostomi</taxon>
        <taxon>Actinopterygii</taxon>
        <taxon>Neopterygii</taxon>
        <taxon>Teleostei</taxon>
        <taxon>Neoteleostei</taxon>
        <taxon>Acanthomorphata</taxon>
        <taxon>Carangaria</taxon>
        <taxon>Pleuronectiformes</taxon>
        <taxon>Pleuronectoidei</taxon>
        <taxon>Pleuronectidae</taxon>
        <taxon>Pleuronectes</taxon>
    </lineage>
</organism>
<evidence type="ECO:0000313" key="5">
    <source>
        <dbReference type="EMBL" id="CAB1413944.1"/>
    </source>
</evidence>
<dbReference type="EMBL" id="CADEAL010000080">
    <property type="protein sequence ID" value="CAB1413944.1"/>
    <property type="molecule type" value="Genomic_DNA"/>
</dbReference>
<sequence>MEKLSASLSEITWSPLALPLDAVVSKYRLPTLVRLSHGMTSEQWNLSKAGKPDVATITLLGEKLLEIVYLETQSTLKGHVSTDGPVSKNSVICSFGNTLPQIFAQALDVPDEVKLVSSEKLKRLIAKEIAECVNSVLSMSVDSGKETIPRITPPKRLQCLIQQAGKMIQGLMRNLTRICAPCESRKKVGQSSSSSSKTISEDRESLLSETSKTVQEIIKDEVSQFTESSPLESGSTLEMKKVADDVAEVIVDEIMMQNQDDLEAAQSSPSLKKVFGRIKTCAAKQFAQASIGHLVERLNVKYFDSPDNPAFDQVLSRQSMESVMNDLDALLPTVVGEIEQGQNVSQWIDVILSGETLVLTNELKNILSNHIERMRPKTTSGPKRLSIMVLPPHAIISADLLAMVWCFLGVMRWWLHTESEPLTSRVITHTLEKAVSEGSIDEASLPSDDSQGSGSESEALDVQDEVKLVSSEKVTRLIAKEIAECVNSVFSMRVDSGEETIPRITPPKRLQCLIQQAGKMIKGLMRNLTRICAPCESRKKVGQSSSSSRTISEDRESLLSETSKTVREIIKDEVSQFTKSSSDENSDSAYEPLESGSTLEMKNVADDVAEVIVDEVMMQNQDDLEAAQSSPSLKKVFGRIKTCAAKQFAQASIGHLVERLNVKYFDSPDNPAFDQVLSRQSMESVMNDLDALLPTVVGECVEGLSEEDVVLLHSCRQWTTVTAHSLEEGHYVIGPKIDIPLQYQGKFKLLDEDRDVRDPVQYFSSVEEVAGVFPDRVFVMETITFSVKVVSGEFSEDSEPYSFTLQAGDELSLMGKAELLCATPSKEKTGLSALLRRLGKTPRSKTPCLVCMNHRTNQSVSLPFGCRGRFCTRSPLEQGMLGGEHTVRSIIERVRLPVNVSVPSRPPRNPYDRHAVREGHRYKLLNIVSKTVVLCMVLRRQEVSPSHFLLLRCMPRFNVAEASVHTAALESLLLRHAFDPDAYSRAVRETRPELECMTEECTSPRRSRMCVSGQDSMAPALQRLSMCGYGGGVSDSLSQRCRDSFGERMVEGPGEEREYVTPEWTEAEMRTSEEIPYEELWTNQSAEGLGKEPTLISFHSTSSLDGSLGTVVTRVSTPPPVPPKSDAVREECRYLIAPPVPPRCSKGGSISSPVPSPPVPPRFPKNSTSPRPNLSFYSSGLHGRYNTPPCTVTRAPGPTVPPPVPASPEPAAAISADNTANPQPAQATWAEPWADSFTSSGPRLRPPPPQSRFAPFGALNPFNRQSPCPSPEPAPNPTTEASRGAEGGGTSVVVIEGLNLSPDTWRPPADLSALSLEEVSACLRFIGLSEAAVAIFQRERIDGSLLVQLTEDILSHDFHLSRLHVTKITHWLLSPMTEAETEENHATLWSN</sequence>
<feature type="region of interest" description="Disordered" evidence="3">
    <location>
        <begin position="575"/>
        <end position="597"/>
    </location>
</feature>
<dbReference type="InterPro" id="IPR013761">
    <property type="entry name" value="SAM/pointed_sf"/>
</dbReference>
<comment type="caution">
    <text evidence="5">The sequence shown here is derived from an EMBL/GenBank/DDBJ whole genome shotgun (WGS) entry which is preliminary data.</text>
</comment>
<dbReference type="InterPro" id="IPR025946">
    <property type="entry name" value="CABIT_dom"/>
</dbReference>
<evidence type="ECO:0000256" key="1">
    <source>
        <dbReference type="ARBA" id="ARBA00006392"/>
    </source>
</evidence>
<feature type="compositionally biased region" description="Polar residues" evidence="3">
    <location>
        <begin position="1165"/>
        <end position="1178"/>
    </location>
</feature>
<protein>
    <recommendedName>
        <fullName evidence="4">CABIT domain-containing protein</fullName>
    </recommendedName>
</protein>
<feature type="region of interest" description="Disordered" evidence="3">
    <location>
        <begin position="438"/>
        <end position="461"/>
    </location>
</feature>
<dbReference type="Pfam" id="PF12736">
    <property type="entry name" value="CABIT"/>
    <property type="match status" value="1"/>
</dbReference>
<dbReference type="InterPro" id="IPR052281">
    <property type="entry name" value="GAREM"/>
</dbReference>
<dbReference type="Proteomes" id="UP001153269">
    <property type="component" value="Unassembled WGS sequence"/>
</dbReference>
<dbReference type="PANTHER" id="PTHR14454:SF5">
    <property type="entry name" value="GRB2-ASSOCIATED AND REGULATOR OF MAPK PROTEIN 2"/>
    <property type="match status" value="1"/>
</dbReference>
<keyword evidence="2" id="KW-0597">Phosphoprotein</keyword>
<feature type="compositionally biased region" description="Pro residues" evidence="3">
    <location>
        <begin position="1198"/>
        <end position="1208"/>
    </location>
</feature>
<dbReference type="Gene3D" id="1.10.150.50">
    <property type="entry name" value="Transcription Factor, Ets-1"/>
    <property type="match status" value="1"/>
</dbReference>
<accession>A0A9N7Y796</accession>
<proteinExistence type="inferred from homology"/>
<feature type="region of interest" description="Disordered" evidence="3">
    <location>
        <begin position="1144"/>
        <end position="1287"/>
    </location>
</feature>
<feature type="compositionally biased region" description="Pro residues" evidence="3">
    <location>
        <begin position="1154"/>
        <end position="1163"/>
    </location>
</feature>
<gene>
    <name evidence="5" type="ORF">PLEPLA_LOCUS1647</name>
</gene>
<evidence type="ECO:0000313" key="6">
    <source>
        <dbReference type="Proteomes" id="UP001153269"/>
    </source>
</evidence>
<dbReference type="PANTHER" id="PTHR14454">
    <property type="entry name" value="GRB2-ASSOCIATED AND REGULATOR OF MAPK PROTEIN FAMILY MEMBER"/>
    <property type="match status" value="1"/>
</dbReference>